<accession>A0A8I2YQ62</accession>
<dbReference type="AlphaFoldDB" id="A0A8I2YQ62"/>
<dbReference type="Proteomes" id="UP000683000">
    <property type="component" value="Unassembled WGS sequence"/>
</dbReference>
<sequence length="71" mass="7911">MCVSALHFGKMCCKVEGFPDIHHPRGTAAASRSAGVGDKSEMVMLTSITERVALLEKNEDEHEKETRRMLH</sequence>
<organism evidence="1 2">
    <name type="scientific">Boletus reticuloceps</name>
    <dbReference type="NCBI Taxonomy" id="495285"/>
    <lineage>
        <taxon>Eukaryota</taxon>
        <taxon>Fungi</taxon>
        <taxon>Dikarya</taxon>
        <taxon>Basidiomycota</taxon>
        <taxon>Agaricomycotina</taxon>
        <taxon>Agaricomycetes</taxon>
        <taxon>Agaricomycetidae</taxon>
        <taxon>Boletales</taxon>
        <taxon>Boletineae</taxon>
        <taxon>Boletaceae</taxon>
        <taxon>Boletoideae</taxon>
        <taxon>Boletus</taxon>
    </lineage>
</organism>
<gene>
    <name evidence="1" type="ORF">JVT61DRAFT_3681</name>
</gene>
<dbReference type="EMBL" id="JAGFBS010000016">
    <property type="protein sequence ID" value="KAG6374932.1"/>
    <property type="molecule type" value="Genomic_DNA"/>
</dbReference>
<protein>
    <submittedName>
        <fullName evidence="1">Uncharacterized protein</fullName>
    </submittedName>
</protein>
<comment type="caution">
    <text evidence="1">The sequence shown here is derived from an EMBL/GenBank/DDBJ whole genome shotgun (WGS) entry which is preliminary data.</text>
</comment>
<evidence type="ECO:0000313" key="1">
    <source>
        <dbReference type="EMBL" id="KAG6374932.1"/>
    </source>
</evidence>
<name>A0A8I2YQ62_9AGAM</name>
<reference evidence="1" key="1">
    <citation type="submission" date="2021-03" db="EMBL/GenBank/DDBJ databases">
        <title>Evolutionary innovations through gain and loss of genes in the ectomycorrhizal Boletales.</title>
        <authorList>
            <person name="Wu G."/>
            <person name="Miyauchi S."/>
            <person name="Morin E."/>
            <person name="Yang Z.-L."/>
            <person name="Xu J."/>
            <person name="Martin F.M."/>
        </authorList>
    </citation>
    <scope>NUCLEOTIDE SEQUENCE</scope>
    <source>
        <strain evidence="1">BR01</strain>
    </source>
</reference>
<keyword evidence="2" id="KW-1185">Reference proteome</keyword>
<evidence type="ECO:0000313" key="2">
    <source>
        <dbReference type="Proteomes" id="UP000683000"/>
    </source>
</evidence>
<proteinExistence type="predicted"/>